<sequence>MNVSNRIGQRFVDELFASGDAVEALMYTRSNELRLGPHDREVSERIQCLHDETKKMRTTYTFNCISASESVHISQASLPLESSSDSDYLYVNLRPGFIQQRRCDALILFNLLISDAAYHDAITSELEQTFSTIFKGYKHLYSLKRTPVGHYGKTHVFKYISYYLSRDFCGEKYQFRKCIQYVDLTDSKTDLIDMPDIKDIITHRKYALVAIDGLDKVMRCNEVEKMKQFVQQIHKLLRKGEQYVKVLIIMRKELLPIFEHLQCGFAYCKYELVPIQIKEVEIHIEYILAYYRRPEAAKRWQEFKRNPMLRFLKTFAKAPGLFPLFCDIDDNFFKLYNFYQLYAACATPNIAFHHCNNPLCNDVFHHYEGPVNVFIQIYKKYQ</sequence>
<dbReference type="AlphaFoldDB" id="X6NLE0"/>
<dbReference type="Proteomes" id="UP000023152">
    <property type="component" value="Unassembled WGS sequence"/>
</dbReference>
<keyword evidence="2" id="KW-1185">Reference proteome</keyword>
<proteinExistence type="predicted"/>
<reference evidence="1 2" key="1">
    <citation type="journal article" date="2013" name="Curr. Biol.">
        <title>The Genome of the Foraminiferan Reticulomyxa filosa.</title>
        <authorList>
            <person name="Glockner G."/>
            <person name="Hulsmann N."/>
            <person name="Schleicher M."/>
            <person name="Noegel A.A."/>
            <person name="Eichinger L."/>
            <person name="Gallinger C."/>
            <person name="Pawlowski J."/>
            <person name="Sierra R."/>
            <person name="Euteneuer U."/>
            <person name="Pillet L."/>
            <person name="Moustafa A."/>
            <person name="Platzer M."/>
            <person name="Groth M."/>
            <person name="Szafranski K."/>
            <person name="Schliwa M."/>
        </authorList>
    </citation>
    <scope>NUCLEOTIDE SEQUENCE [LARGE SCALE GENOMIC DNA]</scope>
</reference>
<evidence type="ECO:0000313" key="2">
    <source>
        <dbReference type="Proteomes" id="UP000023152"/>
    </source>
</evidence>
<dbReference type="EMBL" id="ASPP01008022">
    <property type="protein sequence ID" value="ETO26197.1"/>
    <property type="molecule type" value="Genomic_DNA"/>
</dbReference>
<protein>
    <submittedName>
        <fullName evidence="1">Uncharacterized protein</fullName>
    </submittedName>
</protein>
<evidence type="ECO:0000313" key="1">
    <source>
        <dbReference type="EMBL" id="ETO26197.1"/>
    </source>
</evidence>
<comment type="caution">
    <text evidence="1">The sequence shown here is derived from an EMBL/GenBank/DDBJ whole genome shotgun (WGS) entry which is preliminary data.</text>
</comment>
<accession>X6NLE0</accession>
<organism evidence="1 2">
    <name type="scientific">Reticulomyxa filosa</name>
    <dbReference type="NCBI Taxonomy" id="46433"/>
    <lineage>
        <taxon>Eukaryota</taxon>
        <taxon>Sar</taxon>
        <taxon>Rhizaria</taxon>
        <taxon>Retaria</taxon>
        <taxon>Foraminifera</taxon>
        <taxon>Monothalamids</taxon>
        <taxon>Reticulomyxidae</taxon>
        <taxon>Reticulomyxa</taxon>
    </lineage>
</organism>
<gene>
    <name evidence="1" type="ORF">RFI_10941</name>
</gene>
<name>X6NLE0_RETFI</name>